<feature type="compositionally biased region" description="Polar residues" evidence="1">
    <location>
        <begin position="378"/>
        <end position="398"/>
    </location>
</feature>
<evidence type="ECO:0000256" key="1">
    <source>
        <dbReference type="SAM" id="MobiDB-lite"/>
    </source>
</evidence>
<dbReference type="FunCoup" id="Q23JL2">
    <property type="interactions" value="9"/>
</dbReference>
<sequence length="700" mass="81714">MQYFGNKIDPIFRSQSFVTNDLIEIPLHEDLVAFQFIESPKQTLEQFQKKMNLTYIVPIATFGFESIYGYNTTYLNFTECSNPELQGYHCLDFSSLSNKSLIQSSRDKAFSVITILFYSCSVTDNIKTFVPDNCANQTDVDDFVNGAYTLLHLRLFTQQYNTTSKQNQVNFKNYMMFPQSDQYFLNTQKTQNQITKVRDGFVIQSETEYTAPIQYVQENQSFPNDQNPYIQVNIQIDEVIQYTSIQFSTFPQILALVNSTFSLLILFGFFCRKFANKSILQDFFCVFLQNMHQNLYEEVLKQNKLFEQKSLSTEIETKLTIGQETAEKDAVNSINIPQFITKSREDIEQSQQIQFNTDLQNYQDEIIQPNEEQKSTIEDQSPNQNKDSLQQKTEQLPSNENNKEDNQFNNILLTSGSNENKNSNDSYLNIFKKSPKSQLNLFKSNFSQAKAQRPLIKLPSQSCNNFKKLERKSSSFILQKDIALCFSQNIQQPTNNQQDQQSKPLVSQVPSILEKQINQTAQKRSSIIEYYIQKFKTIQDLNIFKKFTQINFGYKFSIQKRLNIFKKDDEEQEKKNLSMQQKTFIEQQVLKSMNILELLKDIIFIKKSIMILLTKDQLAAMKLVGYSENYIQDHYVKQEIGKQERKSTYFEQQLDILDSTDLSCKYIKKFIQKCSNNKTLDKIDQRILSSINKNQANQAN</sequence>
<protein>
    <submittedName>
        <fullName evidence="2">AMP-binding enzyme family protein</fullName>
    </submittedName>
</protein>
<feature type="region of interest" description="Disordered" evidence="1">
    <location>
        <begin position="373"/>
        <end position="406"/>
    </location>
</feature>
<dbReference type="EMBL" id="GG662685">
    <property type="protein sequence ID" value="EAR96731.1"/>
    <property type="molecule type" value="Genomic_DNA"/>
</dbReference>
<dbReference type="GeneID" id="7827462"/>
<organism evidence="2 3">
    <name type="scientific">Tetrahymena thermophila (strain SB210)</name>
    <dbReference type="NCBI Taxonomy" id="312017"/>
    <lineage>
        <taxon>Eukaryota</taxon>
        <taxon>Sar</taxon>
        <taxon>Alveolata</taxon>
        <taxon>Ciliophora</taxon>
        <taxon>Intramacronucleata</taxon>
        <taxon>Oligohymenophorea</taxon>
        <taxon>Hymenostomatida</taxon>
        <taxon>Tetrahymenina</taxon>
        <taxon>Tetrahymenidae</taxon>
        <taxon>Tetrahymena</taxon>
    </lineage>
</organism>
<reference evidence="3" key="1">
    <citation type="journal article" date="2006" name="PLoS Biol.">
        <title>Macronuclear genome sequence of the ciliate Tetrahymena thermophila, a model eukaryote.</title>
        <authorList>
            <person name="Eisen J.A."/>
            <person name="Coyne R.S."/>
            <person name="Wu M."/>
            <person name="Wu D."/>
            <person name="Thiagarajan M."/>
            <person name="Wortman J.R."/>
            <person name="Badger J.H."/>
            <person name="Ren Q."/>
            <person name="Amedeo P."/>
            <person name="Jones K.M."/>
            <person name="Tallon L.J."/>
            <person name="Delcher A.L."/>
            <person name="Salzberg S.L."/>
            <person name="Silva J.C."/>
            <person name="Haas B.J."/>
            <person name="Majoros W.H."/>
            <person name="Farzad M."/>
            <person name="Carlton J.M."/>
            <person name="Smith R.K. Jr."/>
            <person name="Garg J."/>
            <person name="Pearlman R.E."/>
            <person name="Karrer K.M."/>
            <person name="Sun L."/>
            <person name="Manning G."/>
            <person name="Elde N.C."/>
            <person name="Turkewitz A.P."/>
            <person name="Asai D.J."/>
            <person name="Wilkes D.E."/>
            <person name="Wang Y."/>
            <person name="Cai H."/>
            <person name="Collins K."/>
            <person name="Stewart B.A."/>
            <person name="Lee S.R."/>
            <person name="Wilamowska K."/>
            <person name="Weinberg Z."/>
            <person name="Ruzzo W.L."/>
            <person name="Wloga D."/>
            <person name="Gaertig J."/>
            <person name="Frankel J."/>
            <person name="Tsao C.-C."/>
            <person name="Gorovsky M.A."/>
            <person name="Keeling P.J."/>
            <person name="Waller R.F."/>
            <person name="Patron N.J."/>
            <person name="Cherry J.M."/>
            <person name="Stover N.A."/>
            <person name="Krieger C.J."/>
            <person name="del Toro C."/>
            <person name="Ryder H.F."/>
            <person name="Williamson S.C."/>
            <person name="Barbeau R.A."/>
            <person name="Hamilton E.P."/>
            <person name="Orias E."/>
        </authorList>
    </citation>
    <scope>NUCLEOTIDE SEQUENCE [LARGE SCALE GENOMIC DNA]</scope>
    <source>
        <strain evidence="3">SB210</strain>
    </source>
</reference>
<proteinExistence type="predicted"/>
<accession>Q23JL2</accession>
<dbReference type="KEGG" id="tet:TTHERM_00758930"/>
<name>Q23JL2_TETTS</name>
<dbReference type="HOGENOM" id="CLU_013044_1_1_1"/>
<dbReference type="RefSeq" id="XP_001016976.1">
    <property type="nucleotide sequence ID" value="XM_001016976.1"/>
</dbReference>
<gene>
    <name evidence="2" type="ORF">TTHERM_00758930</name>
</gene>
<dbReference type="InParanoid" id="Q23JL2"/>
<evidence type="ECO:0000313" key="3">
    <source>
        <dbReference type="Proteomes" id="UP000009168"/>
    </source>
</evidence>
<evidence type="ECO:0000313" key="2">
    <source>
        <dbReference type="EMBL" id="EAR96731.1"/>
    </source>
</evidence>
<dbReference type="Proteomes" id="UP000009168">
    <property type="component" value="Unassembled WGS sequence"/>
</dbReference>
<dbReference type="AlphaFoldDB" id="Q23JL2"/>
<keyword evidence="3" id="KW-1185">Reference proteome</keyword>
<dbReference type="OrthoDB" id="302623at2759"/>